<dbReference type="InterPro" id="IPR000792">
    <property type="entry name" value="Tscrpt_reg_LuxR_C"/>
</dbReference>
<keyword evidence="2" id="KW-0238">DNA-binding</keyword>
<gene>
    <name evidence="2" type="ORF">J2Z77_006484</name>
</gene>
<evidence type="ECO:0000313" key="2">
    <source>
        <dbReference type="EMBL" id="MBP2040629.1"/>
    </source>
</evidence>
<evidence type="ECO:0000313" key="3">
    <source>
        <dbReference type="Proteomes" id="UP001519310"/>
    </source>
</evidence>
<dbReference type="InterPro" id="IPR036388">
    <property type="entry name" value="WH-like_DNA-bd_sf"/>
</dbReference>
<dbReference type="SUPFAM" id="SSF46894">
    <property type="entry name" value="C-terminal effector domain of the bipartite response regulators"/>
    <property type="match status" value="1"/>
</dbReference>
<accession>A0ABS4LES3</accession>
<dbReference type="GO" id="GO:0003677">
    <property type="term" value="F:DNA binding"/>
    <property type="evidence" value="ECO:0007669"/>
    <property type="project" value="UniProtKB-KW"/>
</dbReference>
<evidence type="ECO:0000259" key="1">
    <source>
        <dbReference type="PROSITE" id="PS50043"/>
    </source>
</evidence>
<dbReference type="SMART" id="SM00421">
    <property type="entry name" value="HTH_LUXR"/>
    <property type="match status" value="1"/>
</dbReference>
<dbReference type="Proteomes" id="UP001519310">
    <property type="component" value="Unassembled WGS sequence"/>
</dbReference>
<name>A0ABS4LES3_STRAV</name>
<dbReference type="InterPro" id="IPR016032">
    <property type="entry name" value="Sig_transdc_resp-reg_C-effctor"/>
</dbReference>
<organism evidence="2 3">
    <name type="scientific">Streptomyces avidinii</name>
    <dbReference type="NCBI Taxonomy" id="1895"/>
    <lineage>
        <taxon>Bacteria</taxon>
        <taxon>Bacillati</taxon>
        <taxon>Actinomycetota</taxon>
        <taxon>Actinomycetes</taxon>
        <taxon>Kitasatosporales</taxon>
        <taxon>Streptomycetaceae</taxon>
        <taxon>Streptomyces</taxon>
    </lineage>
</organism>
<comment type="caution">
    <text evidence="2">The sequence shown here is derived from an EMBL/GenBank/DDBJ whole genome shotgun (WGS) entry which is preliminary data.</text>
</comment>
<proteinExistence type="predicted"/>
<dbReference type="EMBL" id="JAGGLQ010000018">
    <property type="protein sequence ID" value="MBP2040629.1"/>
    <property type="molecule type" value="Genomic_DNA"/>
</dbReference>
<feature type="domain" description="HTH luxR-type" evidence="1">
    <location>
        <begin position="1"/>
        <end position="55"/>
    </location>
</feature>
<reference evidence="2 3" key="1">
    <citation type="submission" date="2021-03" db="EMBL/GenBank/DDBJ databases">
        <title>Genomic Encyclopedia of Type Strains, Phase IV (KMG-IV): sequencing the most valuable type-strain genomes for metagenomic binning, comparative biology and taxonomic classification.</title>
        <authorList>
            <person name="Goeker M."/>
        </authorList>
    </citation>
    <scope>NUCLEOTIDE SEQUENCE [LARGE SCALE GENOMIC DNA]</scope>
    <source>
        <strain evidence="2 3">DSM 40526</strain>
    </source>
</reference>
<protein>
    <submittedName>
        <fullName evidence="2">DNA-binding NarL/FixJ family response regulator</fullName>
    </submittedName>
</protein>
<sequence>MEAVLRLMARGLTDVEIAGELIIDRETVTSCVSAVRGKQGARDRTQAVITAYESGFVFPA</sequence>
<dbReference type="Gene3D" id="1.10.10.10">
    <property type="entry name" value="Winged helix-like DNA-binding domain superfamily/Winged helix DNA-binding domain"/>
    <property type="match status" value="1"/>
</dbReference>
<dbReference type="PROSITE" id="PS50043">
    <property type="entry name" value="HTH_LUXR_2"/>
    <property type="match status" value="1"/>
</dbReference>
<keyword evidence="3" id="KW-1185">Reference proteome</keyword>
<dbReference type="Pfam" id="PF00196">
    <property type="entry name" value="GerE"/>
    <property type="match status" value="1"/>
</dbReference>